<name>A0ACA9MN11_9GLOM</name>
<sequence>MHPDDRKKKLLNEHTIVAAANPHHKEDSRMISRVLIDTEGI</sequence>
<comment type="caution">
    <text evidence="1">The sequence shown here is derived from an EMBL/GenBank/DDBJ whole genome shotgun (WGS) entry which is preliminary data.</text>
</comment>
<accession>A0ACA9MN11</accession>
<dbReference type="Proteomes" id="UP000789525">
    <property type="component" value="Unassembled WGS sequence"/>
</dbReference>
<gene>
    <name evidence="1" type="ORF">ACOLOM_LOCUS6745</name>
</gene>
<protein>
    <submittedName>
        <fullName evidence="1">12434_t:CDS:1</fullName>
    </submittedName>
</protein>
<proteinExistence type="predicted"/>
<evidence type="ECO:0000313" key="1">
    <source>
        <dbReference type="EMBL" id="CAG8603062.1"/>
    </source>
</evidence>
<organism evidence="1 2">
    <name type="scientific">Acaulospora colombiana</name>
    <dbReference type="NCBI Taxonomy" id="27376"/>
    <lineage>
        <taxon>Eukaryota</taxon>
        <taxon>Fungi</taxon>
        <taxon>Fungi incertae sedis</taxon>
        <taxon>Mucoromycota</taxon>
        <taxon>Glomeromycotina</taxon>
        <taxon>Glomeromycetes</taxon>
        <taxon>Diversisporales</taxon>
        <taxon>Acaulosporaceae</taxon>
        <taxon>Acaulospora</taxon>
    </lineage>
</organism>
<dbReference type="EMBL" id="CAJVPT010014314">
    <property type="protein sequence ID" value="CAG8603062.1"/>
    <property type="molecule type" value="Genomic_DNA"/>
</dbReference>
<keyword evidence="2" id="KW-1185">Reference proteome</keyword>
<evidence type="ECO:0000313" key="2">
    <source>
        <dbReference type="Proteomes" id="UP000789525"/>
    </source>
</evidence>
<reference evidence="1" key="1">
    <citation type="submission" date="2021-06" db="EMBL/GenBank/DDBJ databases">
        <authorList>
            <person name="Kallberg Y."/>
            <person name="Tangrot J."/>
            <person name="Rosling A."/>
        </authorList>
    </citation>
    <scope>NUCLEOTIDE SEQUENCE</scope>
    <source>
        <strain evidence="1">CL356</strain>
    </source>
</reference>